<feature type="compositionally biased region" description="Pro residues" evidence="8">
    <location>
        <begin position="25"/>
        <end position="38"/>
    </location>
</feature>
<evidence type="ECO:0000256" key="2">
    <source>
        <dbReference type="ARBA" id="ARBA00022794"/>
    </source>
</evidence>
<name>A0A8H8A0W0_9FUNG</name>
<keyword evidence="4" id="KW-0966">Cell projection</keyword>
<keyword evidence="11" id="KW-1185">Reference proteome</keyword>
<evidence type="ECO:0000256" key="7">
    <source>
        <dbReference type="SAM" id="Coils"/>
    </source>
</evidence>
<comment type="similarity">
    <text evidence="5">Belongs to the CFAP263 family.</text>
</comment>
<sequence length="547" mass="59803">MTDKVYQSSAAEDVASPGSEAVLSLPPPPPQPLQPPVPSAEASVAAPAAGGGGGGGAPPAAPPAAEELDFDSYNDAALVKVLRDLEKRNAFYELENRLFTSYLSRVTPNALRGEDEADDRGPAGAAAPRGGAAEAATRAAAEKEGRGKKKRGEKGKEQEKPVLLVPEQKSEIATRELEELRDEIEKQKQEWEKRLDSLKVGGERRPDRPDFWRCLPRAKRADLGPASGVCSTAYPVCRRCTSLRGTLSTEPSIQGPAELPPSAWCGTLKIASARRYLGDFHTRHWHGPGRSPLSPLNPPRVQDHTIEKIRLKNTALKVQKNKLALQLKQKEEMGEVLHAIDFDQLTIENQNYQMKIEERNSELLKLKLIAGNSVQVLNQYKKRLPLLTSEAASLKAEIVARDQLLDRLKVETAVVEAERAKAASANQAIKEQLAEYRMPSVMDYVEHNARLKETVRQLASWERKVEIAEMALQRAKKASKQLSKITQSCPPSAPPAPHHLAPISSEVVGRHPRGLTSDRSPSVESRDPRVRTPPTPASAAPGLEAVF</sequence>
<dbReference type="PANTHER" id="PTHR15654">
    <property type="entry name" value="COILED-COIL DOMAIN-CONTAINING PROTEIN 113-RELATED"/>
    <property type="match status" value="1"/>
</dbReference>
<feature type="coiled-coil region" evidence="7">
    <location>
        <begin position="313"/>
        <end position="478"/>
    </location>
</feature>
<evidence type="ECO:0000313" key="11">
    <source>
        <dbReference type="Proteomes" id="UP000673691"/>
    </source>
</evidence>
<feature type="compositionally biased region" description="Polar residues" evidence="8">
    <location>
        <begin position="1"/>
        <end position="10"/>
    </location>
</feature>
<dbReference type="GO" id="GO:0005930">
    <property type="term" value="C:axoneme"/>
    <property type="evidence" value="ECO:0007669"/>
    <property type="project" value="TreeGrafter"/>
</dbReference>
<protein>
    <recommendedName>
        <fullName evidence="6">Cilia- and flagella-associated protein 263</fullName>
    </recommendedName>
</protein>
<feature type="region of interest" description="Disordered" evidence="8">
    <location>
        <begin position="110"/>
        <end position="160"/>
    </location>
</feature>
<dbReference type="GO" id="GO:0060271">
    <property type="term" value="P:cilium assembly"/>
    <property type="evidence" value="ECO:0007669"/>
    <property type="project" value="TreeGrafter"/>
</dbReference>
<gene>
    <name evidence="10" type="ORF">BJ554DRAFT_1873</name>
</gene>
<organism evidence="10 11">
    <name type="scientific">Olpidium bornovanus</name>
    <dbReference type="NCBI Taxonomy" id="278681"/>
    <lineage>
        <taxon>Eukaryota</taxon>
        <taxon>Fungi</taxon>
        <taxon>Fungi incertae sedis</taxon>
        <taxon>Olpidiomycota</taxon>
        <taxon>Olpidiomycotina</taxon>
        <taxon>Olpidiomycetes</taxon>
        <taxon>Olpidiales</taxon>
        <taxon>Olpidiaceae</taxon>
        <taxon>Olpidium</taxon>
    </lineage>
</organism>
<evidence type="ECO:0000256" key="1">
    <source>
        <dbReference type="ARBA" id="ARBA00004138"/>
    </source>
</evidence>
<dbReference type="Proteomes" id="UP000673691">
    <property type="component" value="Unassembled WGS sequence"/>
</dbReference>
<feature type="region of interest" description="Disordered" evidence="8">
    <location>
        <begin position="1"/>
        <end position="68"/>
    </location>
</feature>
<accession>A0A8H8A0W0</accession>
<dbReference type="Pfam" id="PF13870">
    <property type="entry name" value="CCDC113_CCDC96_CC"/>
    <property type="match status" value="1"/>
</dbReference>
<dbReference type="GO" id="GO:0036064">
    <property type="term" value="C:ciliary basal body"/>
    <property type="evidence" value="ECO:0007669"/>
    <property type="project" value="TreeGrafter"/>
</dbReference>
<evidence type="ECO:0000313" key="10">
    <source>
        <dbReference type="EMBL" id="KAG5463079.1"/>
    </source>
</evidence>
<comment type="subcellular location">
    <subcellularLocation>
        <location evidence="1">Cell projection</location>
        <location evidence="1">Cilium</location>
    </subcellularLocation>
</comment>
<keyword evidence="3 7" id="KW-0175">Coiled coil</keyword>
<evidence type="ECO:0000259" key="9">
    <source>
        <dbReference type="Pfam" id="PF13870"/>
    </source>
</evidence>
<evidence type="ECO:0000256" key="4">
    <source>
        <dbReference type="ARBA" id="ARBA00023273"/>
    </source>
</evidence>
<proteinExistence type="inferred from homology"/>
<feature type="region of interest" description="Disordered" evidence="8">
    <location>
        <begin position="479"/>
        <end position="547"/>
    </location>
</feature>
<comment type="caution">
    <text evidence="10">The sequence shown here is derived from an EMBL/GenBank/DDBJ whole genome shotgun (WGS) entry which is preliminary data.</text>
</comment>
<evidence type="ECO:0000256" key="6">
    <source>
        <dbReference type="ARBA" id="ARBA00044798"/>
    </source>
</evidence>
<feature type="compositionally biased region" description="Low complexity" evidence="8">
    <location>
        <begin position="122"/>
        <end position="139"/>
    </location>
</feature>
<dbReference type="OrthoDB" id="10259713at2759"/>
<dbReference type="PANTHER" id="PTHR15654:SF2">
    <property type="entry name" value="COILED-COIL DOMAIN-CONTAINING PROTEIN 113"/>
    <property type="match status" value="1"/>
</dbReference>
<dbReference type="InterPro" id="IPR025254">
    <property type="entry name" value="CCDC113/CCDC96_CC"/>
</dbReference>
<evidence type="ECO:0000256" key="3">
    <source>
        <dbReference type="ARBA" id="ARBA00023054"/>
    </source>
</evidence>
<dbReference type="InterPro" id="IPR051885">
    <property type="entry name" value="CC_CF"/>
</dbReference>
<feature type="compositionally biased region" description="Polar residues" evidence="8">
    <location>
        <begin position="480"/>
        <end position="489"/>
    </location>
</feature>
<dbReference type="EMBL" id="JAEFCI010001172">
    <property type="protein sequence ID" value="KAG5463079.1"/>
    <property type="molecule type" value="Genomic_DNA"/>
</dbReference>
<feature type="coiled-coil region" evidence="7">
    <location>
        <begin position="167"/>
        <end position="201"/>
    </location>
</feature>
<feature type="compositionally biased region" description="Low complexity" evidence="8">
    <location>
        <begin position="39"/>
        <end position="48"/>
    </location>
</feature>
<dbReference type="AlphaFoldDB" id="A0A8H8A0W0"/>
<feature type="domain" description="CCDC113/CCDC96 coiled-coil" evidence="9">
    <location>
        <begin position="302"/>
        <end position="473"/>
    </location>
</feature>
<evidence type="ECO:0000256" key="5">
    <source>
        <dbReference type="ARBA" id="ARBA00044506"/>
    </source>
</evidence>
<reference evidence="10 11" key="1">
    <citation type="journal article" name="Sci. Rep.">
        <title>Genome-scale phylogenetic analyses confirm Olpidium as the closest living zoosporic fungus to the non-flagellated, terrestrial fungi.</title>
        <authorList>
            <person name="Chang Y."/>
            <person name="Rochon D."/>
            <person name="Sekimoto S."/>
            <person name="Wang Y."/>
            <person name="Chovatia M."/>
            <person name="Sandor L."/>
            <person name="Salamov A."/>
            <person name="Grigoriev I.V."/>
            <person name="Stajich J.E."/>
            <person name="Spatafora J.W."/>
        </authorList>
    </citation>
    <scope>NUCLEOTIDE SEQUENCE [LARGE SCALE GENOMIC DNA]</scope>
    <source>
        <strain evidence="10">S191</strain>
    </source>
</reference>
<keyword evidence="2" id="KW-0970">Cilium biogenesis/degradation</keyword>
<evidence type="ECO:0000256" key="8">
    <source>
        <dbReference type="SAM" id="MobiDB-lite"/>
    </source>
</evidence>